<dbReference type="Pfam" id="PF01842">
    <property type="entry name" value="ACT"/>
    <property type="match status" value="1"/>
</dbReference>
<organism evidence="4 5">
    <name type="scientific">Kitasatospora phosalacinea</name>
    <dbReference type="NCBI Taxonomy" id="2065"/>
    <lineage>
        <taxon>Bacteria</taxon>
        <taxon>Bacillati</taxon>
        <taxon>Actinomycetota</taxon>
        <taxon>Actinomycetes</taxon>
        <taxon>Kitasatosporales</taxon>
        <taxon>Streptomycetaceae</taxon>
        <taxon>Kitasatospora</taxon>
    </lineage>
</organism>
<dbReference type="EMBL" id="BSRX01000033">
    <property type="protein sequence ID" value="GLW57055.1"/>
    <property type="molecule type" value="Genomic_DNA"/>
</dbReference>
<dbReference type="RefSeq" id="WP_033251760.1">
    <property type="nucleotide sequence ID" value="NZ_BSRX01000033.1"/>
</dbReference>
<dbReference type="OrthoDB" id="5516749at2"/>
<dbReference type="SUPFAM" id="SSF55021">
    <property type="entry name" value="ACT-like"/>
    <property type="match status" value="1"/>
</dbReference>
<dbReference type="InterPro" id="IPR016181">
    <property type="entry name" value="Acyl_CoA_acyltransferase"/>
</dbReference>
<evidence type="ECO:0000259" key="2">
    <source>
        <dbReference type="PROSITE" id="PS51186"/>
    </source>
</evidence>
<dbReference type="Pfam" id="PF00583">
    <property type="entry name" value="Acetyltransf_1"/>
    <property type="match status" value="1"/>
</dbReference>
<feature type="region of interest" description="Disordered" evidence="1">
    <location>
        <begin position="1"/>
        <end position="24"/>
    </location>
</feature>
<feature type="domain" description="N-acetyltransferase" evidence="2">
    <location>
        <begin position="297"/>
        <end position="453"/>
    </location>
</feature>
<dbReference type="PROSITE" id="PS51671">
    <property type="entry name" value="ACT"/>
    <property type="match status" value="1"/>
</dbReference>
<dbReference type="Gene3D" id="3.30.70.260">
    <property type="match status" value="1"/>
</dbReference>
<evidence type="ECO:0008006" key="6">
    <source>
        <dbReference type="Google" id="ProtNLM"/>
    </source>
</evidence>
<protein>
    <recommendedName>
        <fullName evidence="6">N-acetyltransferase domain-containing protein</fullName>
    </recommendedName>
</protein>
<comment type="caution">
    <text evidence="4">The sequence shown here is derived from an EMBL/GenBank/DDBJ whole genome shotgun (WGS) entry which is preliminary data.</text>
</comment>
<dbReference type="Proteomes" id="UP001165143">
    <property type="component" value="Unassembled WGS sequence"/>
</dbReference>
<proteinExistence type="predicted"/>
<accession>A0A9W6PL91</accession>
<dbReference type="GO" id="GO:0016747">
    <property type="term" value="F:acyltransferase activity, transferring groups other than amino-acyl groups"/>
    <property type="evidence" value="ECO:0007669"/>
    <property type="project" value="InterPro"/>
</dbReference>
<dbReference type="AlphaFoldDB" id="A0A9W6PL91"/>
<dbReference type="InterPro" id="IPR045865">
    <property type="entry name" value="ACT-like_dom_sf"/>
</dbReference>
<feature type="domain" description="ACT" evidence="3">
    <location>
        <begin position="111"/>
        <end position="193"/>
    </location>
</feature>
<evidence type="ECO:0000313" key="5">
    <source>
        <dbReference type="Proteomes" id="UP001165143"/>
    </source>
</evidence>
<dbReference type="InterPro" id="IPR002912">
    <property type="entry name" value="ACT_dom"/>
</dbReference>
<evidence type="ECO:0000259" key="3">
    <source>
        <dbReference type="PROSITE" id="PS51671"/>
    </source>
</evidence>
<dbReference type="InterPro" id="IPR000182">
    <property type="entry name" value="GNAT_dom"/>
</dbReference>
<dbReference type="SUPFAM" id="SSF55729">
    <property type="entry name" value="Acyl-CoA N-acyltransferases (Nat)"/>
    <property type="match status" value="1"/>
</dbReference>
<dbReference type="CDD" id="cd04301">
    <property type="entry name" value="NAT_SF"/>
    <property type="match status" value="1"/>
</dbReference>
<dbReference type="PROSITE" id="PS51186">
    <property type="entry name" value="GNAT"/>
    <property type="match status" value="1"/>
</dbReference>
<name>A0A9W6PL91_9ACTN</name>
<dbReference type="Gene3D" id="3.40.630.30">
    <property type="match status" value="1"/>
</dbReference>
<gene>
    <name evidence="4" type="ORF">Kpho01_50660</name>
</gene>
<evidence type="ECO:0000256" key="1">
    <source>
        <dbReference type="SAM" id="MobiDB-lite"/>
    </source>
</evidence>
<evidence type="ECO:0000313" key="4">
    <source>
        <dbReference type="EMBL" id="GLW57055.1"/>
    </source>
</evidence>
<sequence length="457" mass="49186">MDNMAYTHSRVTDERQERRRSRGHRWRKETVELAAVFAAVAAADLVANVVVHGHDGPVLLVASAAAMLATALFRGWLAHRHPHGPPGPAAPPGGDAMTPAAPAEEPTVLWRLRTSVSDAPGSLARVCTALAGLRVNIVSMQAHPLPEHTVDEFIVRAPAALSRTELAAAVAAGGGWDIWTDRADAHELVDVPRQVLALATRTALDAAELPVALRQLFGRTAIRQYPGRGDGTQAGLEGHLMRLPLPGGDLLELSRPHLPFTPTEFARARALVELDTVLGPRVPAVAARIDHLDGAALTVRRATPEDKPAALAMHARCSAESLRRRYHGPVKDADRYLDHLLDHRHGQTLAVETADGRLVALAHLMWDDEGAEIALLVEDAWQRRGLGVDLVRRMAALALEAGVRTVYAVTTAANTGLVSTMRRLSAPLDYQVEDGTLVITAHLAEATEKLPAPWPAR</sequence>
<dbReference type="CDD" id="cd02116">
    <property type="entry name" value="ACT"/>
    <property type="match status" value="1"/>
</dbReference>
<reference evidence="4" key="1">
    <citation type="submission" date="2023-02" db="EMBL/GenBank/DDBJ databases">
        <title>Kitasatospora phosalacinea NBRC 14362.</title>
        <authorList>
            <person name="Ichikawa N."/>
            <person name="Sato H."/>
            <person name="Tonouchi N."/>
        </authorList>
    </citation>
    <scope>NUCLEOTIDE SEQUENCE</scope>
    <source>
        <strain evidence="4">NBRC 14362</strain>
    </source>
</reference>